<dbReference type="EMBL" id="AMFJ01021635">
    <property type="protein sequence ID" value="EKD66386.1"/>
    <property type="molecule type" value="Genomic_DNA"/>
</dbReference>
<name>K2AXA9_9BACT</name>
<sequence>MFLNKDNICVISEQLLELVKSNKRLSDFSKNDLKIFLDNSFWEIYIEKNMNLVEDLRIDTKWFLEKDFYLNNDLQNDLIEIYISDSKTLGDYNKEDIDKKIKNILIANNMKYIFRVLRDYWINNSSEYFSIWISNWILWFINSLPKFNKEKSDKLTSCSYNYIRKALWKIFEEEDESQFADDIRHVIRLINNIRNGSDREEYRDNKTLLNKLIFDIDSIDDFLINDNISDYFYLFWSRKRQFVKEYFNKENSLDNTKHKINLKTLKSWIKKLIADEVNTDFLKSRIEFITKELAWEYDSEIVTTISNDVTMKVYKTELREVYIREIKMEWWKVWATLLERICVGCFLDSFFTLREWSKLIWEYNKKNWINNFHNYFAKFDFKDKDQKNWIYNHYDETLDYINPEDLAEILWISRQAVYKAESSFKNKFDSYFMDKNIKDIRDNTWFVYNRVIHKNHDDKKEKQEYISPENVVKYKIKKNLWYQEDI</sequence>
<organism evidence="1">
    <name type="scientific">uncultured bacterium</name>
    <name type="common">gcode 4</name>
    <dbReference type="NCBI Taxonomy" id="1234023"/>
    <lineage>
        <taxon>Bacteria</taxon>
        <taxon>environmental samples</taxon>
    </lineage>
</organism>
<accession>K2AXA9</accession>
<protein>
    <submittedName>
        <fullName evidence="1">Uncharacterized protein</fullName>
    </submittedName>
</protein>
<dbReference type="AlphaFoldDB" id="K2AXA9"/>
<comment type="caution">
    <text evidence="1">The sequence shown here is derived from an EMBL/GenBank/DDBJ whole genome shotgun (WGS) entry which is preliminary data.</text>
</comment>
<reference evidence="1" key="1">
    <citation type="journal article" date="2012" name="Science">
        <title>Fermentation, hydrogen, and sulfur metabolism in multiple uncultivated bacterial phyla.</title>
        <authorList>
            <person name="Wrighton K.C."/>
            <person name="Thomas B.C."/>
            <person name="Sharon I."/>
            <person name="Miller C.S."/>
            <person name="Castelle C.J."/>
            <person name="VerBerkmoes N.C."/>
            <person name="Wilkins M.J."/>
            <person name="Hettich R.L."/>
            <person name="Lipton M.S."/>
            <person name="Williams K.H."/>
            <person name="Long P.E."/>
            <person name="Banfield J.F."/>
        </authorList>
    </citation>
    <scope>NUCLEOTIDE SEQUENCE [LARGE SCALE GENOMIC DNA]</scope>
</reference>
<evidence type="ECO:0000313" key="1">
    <source>
        <dbReference type="EMBL" id="EKD66386.1"/>
    </source>
</evidence>
<proteinExistence type="predicted"/>
<gene>
    <name evidence="1" type="ORF">ACD_49C00049G0019</name>
</gene>